<evidence type="ECO:0008006" key="3">
    <source>
        <dbReference type="Google" id="ProtNLM"/>
    </source>
</evidence>
<dbReference type="EMBL" id="WHUW01000089">
    <property type="protein sequence ID" value="KAF8426127.1"/>
    <property type="molecule type" value="Genomic_DNA"/>
</dbReference>
<proteinExistence type="predicted"/>
<feature type="non-terminal residue" evidence="1">
    <location>
        <position position="52"/>
    </location>
</feature>
<keyword evidence="2" id="KW-1185">Reference proteome</keyword>
<protein>
    <recommendedName>
        <fullName evidence="3">F-box domain-containing protein</fullName>
    </recommendedName>
</protein>
<reference evidence="1" key="1">
    <citation type="submission" date="2019-10" db="EMBL/GenBank/DDBJ databases">
        <authorList>
            <consortium name="DOE Joint Genome Institute"/>
            <person name="Kuo A."/>
            <person name="Miyauchi S."/>
            <person name="Kiss E."/>
            <person name="Drula E."/>
            <person name="Kohler A."/>
            <person name="Sanchez-Garcia M."/>
            <person name="Andreopoulos B."/>
            <person name="Barry K.W."/>
            <person name="Bonito G."/>
            <person name="Buee M."/>
            <person name="Carver A."/>
            <person name="Chen C."/>
            <person name="Cichocki N."/>
            <person name="Clum A."/>
            <person name="Culley D."/>
            <person name="Crous P.W."/>
            <person name="Fauchery L."/>
            <person name="Girlanda M."/>
            <person name="Hayes R."/>
            <person name="Keri Z."/>
            <person name="LaButti K."/>
            <person name="Lipzen A."/>
            <person name="Lombard V."/>
            <person name="Magnuson J."/>
            <person name="Maillard F."/>
            <person name="Morin E."/>
            <person name="Murat C."/>
            <person name="Nolan M."/>
            <person name="Ohm R."/>
            <person name="Pangilinan J."/>
            <person name="Pereira M."/>
            <person name="Perotto S."/>
            <person name="Peter M."/>
            <person name="Riley R."/>
            <person name="Sitrit Y."/>
            <person name="Stielow B."/>
            <person name="Szollosi G."/>
            <person name="Zifcakova L."/>
            <person name="Stursova M."/>
            <person name="Spatafora J.W."/>
            <person name="Tedersoo L."/>
            <person name="Vaario L.-M."/>
            <person name="Yamada A."/>
            <person name="Yan M."/>
            <person name="Wang P."/>
            <person name="Xu J."/>
            <person name="Bruns T."/>
            <person name="Baldrian P."/>
            <person name="Vilgalys R."/>
            <person name="Henrissat B."/>
            <person name="Grigoriev I.V."/>
            <person name="Hibbett D."/>
            <person name="Nagy L.G."/>
            <person name="Martin F.M."/>
        </authorList>
    </citation>
    <scope>NUCLEOTIDE SEQUENCE</scope>
    <source>
        <strain evidence="1">BED1</strain>
    </source>
</reference>
<accession>A0AAD4BG24</accession>
<evidence type="ECO:0000313" key="2">
    <source>
        <dbReference type="Proteomes" id="UP001194468"/>
    </source>
</evidence>
<comment type="caution">
    <text evidence="1">The sequence shown here is derived from an EMBL/GenBank/DDBJ whole genome shotgun (WGS) entry which is preliminary data.</text>
</comment>
<sequence>MQKLPAELISRIFVECWPAGQFVRPENCSVPLQLMGVCRQWRQIALCTPLLW</sequence>
<name>A0AAD4BG24_BOLED</name>
<dbReference type="Gene3D" id="1.20.1280.50">
    <property type="match status" value="1"/>
</dbReference>
<organism evidence="1 2">
    <name type="scientific">Boletus edulis BED1</name>
    <dbReference type="NCBI Taxonomy" id="1328754"/>
    <lineage>
        <taxon>Eukaryota</taxon>
        <taxon>Fungi</taxon>
        <taxon>Dikarya</taxon>
        <taxon>Basidiomycota</taxon>
        <taxon>Agaricomycotina</taxon>
        <taxon>Agaricomycetes</taxon>
        <taxon>Agaricomycetidae</taxon>
        <taxon>Boletales</taxon>
        <taxon>Boletineae</taxon>
        <taxon>Boletaceae</taxon>
        <taxon>Boletoideae</taxon>
        <taxon>Boletus</taxon>
    </lineage>
</organism>
<reference evidence="1" key="2">
    <citation type="journal article" date="2020" name="Nat. Commun.">
        <title>Large-scale genome sequencing of mycorrhizal fungi provides insights into the early evolution of symbiotic traits.</title>
        <authorList>
            <person name="Miyauchi S."/>
            <person name="Kiss E."/>
            <person name="Kuo A."/>
            <person name="Drula E."/>
            <person name="Kohler A."/>
            <person name="Sanchez-Garcia M."/>
            <person name="Morin E."/>
            <person name="Andreopoulos B."/>
            <person name="Barry K.W."/>
            <person name="Bonito G."/>
            <person name="Buee M."/>
            <person name="Carver A."/>
            <person name="Chen C."/>
            <person name="Cichocki N."/>
            <person name="Clum A."/>
            <person name="Culley D."/>
            <person name="Crous P.W."/>
            <person name="Fauchery L."/>
            <person name="Girlanda M."/>
            <person name="Hayes R.D."/>
            <person name="Keri Z."/>
            <person name="LaButti K."/>
            <person name="Lipzen A."/>
            <person name="Lombard V."/>
            <person name="Magnuson J."/>
            <person name="Maillard F."/>
            <person name="Murat C."/>
            <person name="Nolan M."/>
            <person name="Ohm R.A."/>
            <person name="Pangilinan J."/>
            <person name="Pereira M.F."/>
            <person name="Perotto S."/>
            <person name="Peter M."/>
            <person name="Pfister S."/>
            <person name="Riley R."/>
            <person name="Sitrit Y."/>
            <person name="Stielow J.B."/>
            <person name="Szollosi G."/>
            <person name="Zifcakova L."/>
            <person name="Stursova M."/>
            <person name="Spatafora J.W."/>
            <person name="Tedersoo L."/>
            <person name="Vaario L.M."/>
            <person name="Yamada A."/>
            <person name="Yan M."/>
            <person name="Wang P."/>
            <person name="Xu J."/>
            <person name="Bruns T."/>
            <person name="Baldrian P."/>
            <person name="Vilgalys R."/>
            <person name="Dunand C."/>
            <person name="Henrissat B."/>
            <person name="Grigoriev I.V."/>
            <person name="Hibbett D."/>
            <person name="Nagy L.G."/>
            <person name="Martin F.M."/>
        </authorList>
    </citation>
    <scope>NUCLEOTIDE SEQUENCE</scope>
    <source>
        <strain evidence="1">BED1</strain>
    </source>
</reference>
<dbReference type="Proteomes" id="UP001194468">
    <property type="component" value="Unassembled WGS sequence"/>
</dbReference>
<dbReference type="AlphaFoldDB" id="A0AAD4BG24"/>
<evidence type="ECO:0000313" key="1">
    <source>
        <dbReference type="EMBL" id="KAF8426127.1"/>
    </source>
</evidence>
<gene>
    <name evidence="1" type="ORF">L210DRAFT_794054</name>
</gene>